<comment type="caution">
    <text evidence="1">The sequence shown here is derived from an EMBL/GenBank/DDBJ whole genome shotgun (WGS) entry which is preliminary data.</text>
</comment>
<evidence type="ECO:0000313" key="1">
    <source>
        <dbReference type="EMBL" id="KEF54326.1"/>
    </source>
</evidence>
<dbReference type="AlphaFoldDB" id="A0A072P3D0"/>
<proteinExistence type="predicted"/>
<dbReference type="HOGENOM" id="CLU_048763_0_0_1"/>
<feature type="non-terminal residue" evidence="1">
    <location>
        <position position="406"/>
    </location>
</feature>
<gene>
    <name evidence="1" type="ORF">A1O9_09492</name>
</gene>
<keyword evidence="2" id="KW-1185">Reference proteome</keyword>
<dbReference type="VEuPathDB" id="FungiDB:A1O9_09492"/>
<dbReference type="RefSeq" id="XP_013256916.1">
    <property type="nucleotide sequence ID" value="XM_013401462.1"/>
</dbReference>
<dbReference type="OrthoDB" id="10261634at2759"/>
<dbReference type="GeneID" id="25284401"/>
<reference evidence="1 2" key="1">
    <citation type="submission" date="2013-03" db="EMBL/GenBank/DDBJ databases">
        <title>The Genome Sequence of Exophiala aquamarina CBS 119918.</title>
        <authorList>
            <consortium name="The Broad Institute Genomics Platform"/>
            <person name="Cuomo C."/>
            <person name="de Hoog S."/>
            <person name="Gorbushina A."/>
            <person name="Walker B."/>
            <person name="Young S.K."/>
            <person name="Zeng Q."/>
            <person name="Gargeya S."/>
            <person name="Fitzgerald M."/>
            <person name="Haas B."/>
            <person name="Abouelleil A."/>
            <person name="Allen A.W."/>
            <person name="Alvarado L."/>
            <person name="Arachchi H.M."/>
            <person name="Berlin A.M."/>
            <person name="Chapman S.B."/>
            <person name="Gainer-Dewar J."/>
            <person name="Goldberg J."/>
            <person name="Griggs A."/>
            <person name="Gujja S."/>
            <person name="Hansen M."/>
            <person name="Howarth C."/>
            <person name="Imamovic A."/>
            <person name="Ireland A."/>
            <person name="Larimer J."/>
            <person name="McCowan C."/>
            <person name="Murphy C."/>
            <person name="Pearson M."/>
            <person name="Poon T.W."/>
            <person name="Priest M."/>
            <person name="Roberts A."/>
            <person name="Saif S."/>
            <person name="Shea T."/>
            <person name="Sisk P."/>
            <person name="Sykes S."/>
            <person name="Wortman J."/>
            <person name="Nusbaum C."/>
            <person name="Birren B."/>
        </authorList>
    </citation>
    <scope>NUCLEOTIDE SEQUENCE [LARGE SCALE GENOMIC DNA]</scope>
    <source>
        <strain evidence="1 2">CBS 119918</strain>
    </source>
</reference>
<dbReference type="STRING" id="1182545.A0A072P3D0"/>
<organism evidence="1 2">
    <name type="scientific">Exophiala aquamarina CBS 119918</name>
    <dbReference type="NCBI Taxonomy" id="1182545"/>
    <lineage>
        <taxon>Eukaryota</taxon>
        <taxon>Fungi</taxon>
        <taxon>Dikarya</taxon>
        <taxon>Ascomycota</taxon>
        <taxon>Pezizomycotina</taxon>
        <taxon>Eurotiomycetes</taxon>
        <taxon>Chaetothyriomycetidae</taxon>
        <taxon>Chaetothyriales</taxon>
        <taxon>Herpotrichiellaceae</taxon>
        <taxon>Exophiala</taxon>
    </lineage>
</organism>
<accession>A0A072P3D0</accession>
<dbReference type="EMBL" id="AMGV01000010">
    <property type="protein sequence ID" value="KEF54326.1"/>
    <property type="molecule type" value="Genomic_DNA"/>
</dbReference>
<name>A0A072P3D0_9EURO</name>
<evidence type="ECO:0000313" key="2">
    <source>
        <dbReference type="Proteomes" id="UP000027920"/>
    </source>
</evidence>
<sequence length="406" mass="46912">MLRYLFRSPRSIRLPLKNGRFNVQKVSVTKDSRINISRFVTTFIISVCVVRTVDHVFSDRDLKRGWERLKSKDWWAEHWRQTQRQTPANGDSRIGAEDKSTIHLMLPIWVRRTERGFYRENDPRWKAFQSFAQDEKRIQEVSQEIATYITDGLKAPKYGPWIVHLQAATMMVNTEVIIPIKPPQLYEVPCVFIQQSGDVTYGWRRLPDSIGAKMDRIFHPVMLSKAFYAGCLAFADVTYLITKARLTDRLNTFRSHWDSSSPKSVKASTEEEKVNQRLMITKTSDEELKHTLPFLRGEYGENESRQLYREAVRSMTFKNAIETGCAVFRASWTTGQPNELLKNPGSFVQLKCIAHCIGDKGKLRFEVNAYYDVATNTLVGKPVITQAQIVPDVVRWHGTKSQNQSQ</sequence>
<protein>
    <submittedName>
        <fullName evidence="1">Uncharacterized protein</fullName>
    </submittedName>
</protein>
<dbReference type="Proteomes" id="UP000027920">
    <property type="component" value="Unassembled WGS sequence"/>
</dbReference>